<proteinExistence type="predicted"/>
<evidence type="ECO:0000259" key="1">
    <source>
        <dbReference type="SMART" id="SM00382"/>
    </source>
</evidence>
<dbReference type="Pfam" id="PF13304">
    <property type="entry name" value="AAA_21"/>
    <property type="match status" value="1"/>
</dbReference>
<gene>
    <name evidence="2" type="ORF">CON71_15145</name>
</gene>
<dbReference type="RefSeq" id="WP_098902060.1">
    <property type="nucleotide sequence ID" value="NZ_NVNL01000018.1"/>
</dbReference>
<evidence type="ECO:0000313" key="2">
    <source>
        <dbReference type="EMBL" id="PEA89154.1"/>
    </source>
</evidence>
<evidence type="ECO:0000313" key="3">
    <source>
        <dbReference type="Proteomes" id="UP000220702"/>
    </source>
</evidence>
<dbReference type="InterPro" id="IPR051396">
    <property type="entry name" value="Bact_Antivir_Def_Nuclease"/>
</dbReference>
<organism evidence="2 3">
    <name type="scientific">Bacillus thuringiensis</name>
    <dbReference type="NCBI Taxonomy" id="1428"/>
    <lineage>
        <taxon>Bacteria</taxon>
        <taxon>Bacillati</taxon>
        <taxon>Bacillota</taxon>
        <taxon>Bacilli</taxon>
        <taxon>Bacillales</taxon>
        <taxon>Bacillaceae</taxon>
        <taxon>Bacillus</taxon>
        <taxon>Bacillus cereus group</taxon>
    </lineage>
</organism>
<feature type="domain" description="AAA+ ATPase" evidence="1">
    <location>
        <begin position="23"/>
        <end position="305"/>
    </location>
</feature>
<dbReference type="PANTHER" id="PTHR43581:SF2">
    <property type="entry name" value="EXCINUCLEASE ATPASE SUBUNIT"/>
    <property type="match status" value="1"/>
</dbReference>
<name>A0A9X6TN01_BACTU</name>
<dbReference type="GO" id="GO:0005524">
    <property type="term" value="F:ATP binding"/>
    <property type="evidence" value="ECO:0007669"/>
    <property type="project" value="InterPro"/>
</dbReference>
<protein>
    <recommendedName>
        <fullName evidence="1">AAA+ ATPase domain-containing protein</fullName>
    </recommendedName>
</protein>
<sequence>MLVINNLKISGIGGISELEINFNKGLNLICGPNGVGKTTILESIAEAFSTGRRNKVLKKNSNYTVGKCKLNYSSANFEERTYFYEVKGFNPNDEVGFHNYLEEETYDLIYFKTGRSFLYQELKSISRDSERDLSQIHTQSAEGIKFDDFKNWFINRYVFNHIDSQLEDTEKKNIELSIKSFNLLYEHISFKNIKHDTFDILLETPNGDIYYEYLSSGFKSCLFIIQGLIKEIEFRFKNESKIAVEDFQGVLLIDELDLHLHPHWQAKLIKILKEILPKAQIIATTHSPHMIQNAAIEEIIPLALDQNEKVTLRDLPSSKYGYQGWSVEEILVDVMGLDSTHSSVYKENLKAFEEAIESENIEEAQLRYRELESMLHPKNPLPKILRLQIADIGGVIE</sequence>
<dbReference type="EMBL" id="NVNL01000018">
    <property type="protein sequence ID" value="PEA89154.1"/>
    <property type="molecule type" value="Genomic_DNA"/>
</dbReference>
<comment type="caution">
    <text evidence="2">The sequence shown here is derived from an EMBL/GenBank/DDBJ whole genome shotgun (WGS) entry which is preliminary data.</text>
</comment>
<dbReference type="InterPro" id="IPR003593">
    <property type="entry name" value="AAA+_ATPase"/>
</dbReference>
<dbReference type="InterPro" id="IPR003959">
    <property type="entry name" value="ATPase_AAA_core"/>
</dbReference>
<accession>A0A9X6TN01</accession>
<dbReference type="PANTHER" id="PTHR43581">
    <property type="entry name" value="ATP/GTP PHOSPHATASE"/>
    <property type="match status" value="1"/>
</dbReference>
<dbReference type="InterPro" id="IPR027417">
    <property type="entry name" value="P-loop_NTPase"/>
</dbReference>
<dbReference type="SMART" id="SM00382">
    <property type="entry name" value="AAA"/>
    <property type="match status" value="1"/>
</dbReference>
<dbReference type="GO" id="GO:0016887">
    <property type="term" value="F:ATP hydrolysis activity"/>
    <property type="evidence" value="ECO:0007669"/>
    <property type="project" value="InterPro"/>
</dbReference>
<dbReference type="SUPFAM" id="SSF52540">
    <property type="entry name" value="P-loop containing nucleoside triphosphate hydrolases"/>
    <property type="match status" value="1"/>
</dbReference>
<dbReference type="AlphaFoldDB" id="A0A9X6TN01"/>
<dbReference type="Gene3D" id="3.40.50.300">
    <property type="entry name" value="P-loop containing nucleotide triphosphate hydrolases"/>
    <property type="match status" value="1"/>
</dbReference>
<dbReference type="Proteomes" id="UP000220702">
    <property type="component" value="Unassembled WGS sequence"/>
</dbReference>
<reference evidence="2 3" key="1">
    <citation type="submission" date="2017-09" db="EMBL/GenBank/DDBJ databases">
        <title>Large-scale bioinformatics analysis of Bacillus genomes uncovers conserved roles of natural products in bacterial physiology.</title>
        <authorList>
            <consortium name="Agbiome Team Llc"/>
            <person name="Bleich R.M."/>
            <person name="Grubbs K.J."/>
            <person name="Santa Maria K.C."/>
            <person name="Allen S.E."/>
            <person name="Farag S."/>
            <person name="Shank E.A."/>
            <person name="Bowers A."/>
        </authorList>
    </citation>
    <scope>NUCLEOTIDE SEQUENCE [LARGE SCALE GENOMIC DNA]</scope>
    <source>
        <strain evidence="2 3">AFS089089</strain>
    </source>
</reference>